<evidence type="ECO:0000259" key="5">
    <source>
        <dbReference type="Pfam" id="PF13354"/>
    </source>
</evidence>
<proteinExistence type="inferred from homology"/>
<dbReference type="GO" id="GO:0046677">
    <property type="term" value="P:response to antibiotic"/>
    <property type="evidence" value="ECO:0007669"/>
    <property type="project" value="UniProtKB-KW"/>
</dbReference>
<keyword evidence="4" id="KW-0046">Antibiotic resistance</keyword>
<evidence type="ECO:0000256" key="4">
    <source>
        <dbReference type="ARBA" id="ARBA00023251"/>
    </source>
</evidence>
<dbReference type="Proteomes" id="UP000649617">
    <property type="component" value="Unassembled WGS sequence"/>
</dbReference>
<evidence type="ECO:0000256" key="2">
    <source>
        <dbReference type="ARBA" id="ARBA00012865"/>
    </source>
</evidence>
<evidence type="ECO:0000313" key="7">
    <source>
        <dbReference type="Proteomes" id="UP000649617"/>
    </source>
</evidence>
<organism evidence="6 7">
    <name type="scientific">Symbiodinium pilosum</name>
    <name type="common">Dinoflagellate</name>
    <dbReference type="NCBI Taxonomy" id="2952"/>
    <lineage>
        <taxon>Eukaryota</taxon>
        <taxon>Sar</taxon>
        <taxon>Alveolata</taxon>
        <taxon>Dinophyceae</taxon>
        <taxon>Suessiales</taxon>
        <taxon>Symbiodiniaceae</taxon>
        <taxon>Symbiodinium</taxon>
    </lineage>
</organism>
<reference evidence="6" key="1">
    <citation type="submission" date="2021-02" db="EMBL/GenBank/DDBJ databases">
        <authorList>
            <person name="Dougan E. K."/>
            <person name="Rhodes N."/>
            <person name="Thang M."/>
            <person name="Chan C."/>
        </authorList>
    </citation>
    <scope>NUCLEOTIDE SEQUENCE</scope>
</reference>
<dbReference type="InterPro" id="IPR045155">
    <property type="entry name" value="Beta-lactam_cat"/>
</dbReference>
<evidence type="ECO:0000256" key="3">
    <source>
        <dbReference type="ARBA" id="ARBA00022801"/>
    </source>
</evidence>
<dbReference type="InterPro" id="IPR023650">
    <property type="entry name" value="Beta-lactam_class-A_AS"/>
</dbReference>
<dbReference type="PANTHER" id="PTHR35333:SF3">
    <property type="entry name" value="BETA-LACTAMASE-TYPE TRANSPEPTIDASE FOLD CONTAINING PROTEIN"/>
    <property type="match status" value="1"/>
</dbReference>
<dbReference type="InterPro" id="IPR012338">
    <property type="entry name" value="Beta-lactam/transpept-like"/>
</dbReference>
<dbReference type="GO" id="GO:0030655">
    <property type="term" value="P:beta-lactam antibiotic catabolic process"/>
    <property type="evidence" value="ECO:0007669"/>
    <property type="project" value="InterPro"/>
</dbReference>
<accession>A0A812VPH5</accession>
<dbReference type="OrthoDB" id="408695at2759"/>
<name>A0A812VPH5_SYMPI</name>
<dbReference type="InterPro" id="IPR000871">
    <property type="entry name" value="Beta-lactam_class-A"/>
</dbReference>
<dbReference type="PRINTS" id="PR00118">
    <property type="entry name" value="BLACTAMASEA"/>
</dbReference>
<dbReference type="EC" id="3.5.2.6" evidence="2"/>
<feature type="domain" description="Beta-lactamase class A catalytic" evidence="5">
    <location>
        <begin position="27"/>
        <end position="289"/>
    </location>
</feature>
<dbReference type="PROSITE" id="PS00146">
    <property type="entry name" value="BETA_LACTAMASE_A"/>
    <property type="match status" value="1"/>
</dbReference>
<dbReference type="AlphaFoldDB" id="A0A812VPH5"/>
<dbReference type="PANTHER" id="PTHR35333">
    <property type="entry name" value="BETA-LACTAMASE"/>
    <property type="match status" value="1"/>
</dbReference>
<dbReference type="Gene3D" id="3.40.710.10">
    <property type="entry name" value="DD-peptidase/beta-lactamase superfamily"/>
    <property type="match status" value="1"/>
</dbReference>
<dbReference type="GO" id="GO:0008800">
    <property type="term" value="F:beta-lactamase activity"/>
    <property type="evidence" value="ECO:0007669"/>
    <property type="project" value="UniProtKB-EC"/>
</dbReference>
<gene>
    <name evidence="6" type="primary">per1</name>
    <name evidence="6" type="ORF">SPIL2461_LOCUS17217</name>
</gene>
<comment type="similarity">
    <text evidence="1">Belongs to the class-A beta-lactamase family.</text>
</comment>
<dbReference type="EMBL" id="CAJNIZ010043016">
    <property type="protein sequence ID" value="CAE7647157.1"/>
    <property type="molecule type" value="Genomic_DNA"/>
</dbReference>
<keyword evidence="3" id="KW-0378">Hydrolase</keyword>
<evidence type="ECO:0000313" key="6">
    <source>
        <dbReference type="EMBL" id="CAE7647157.1"/>
    </source>
</evidence>
<evidence type="ECO:0000256" key="1">
    <source>
        <dbReference type="ARBA" id="ARBA00009009"/>
    </source>
</evidence>
<keyword evidence="7" id="KW-1185">Reference proteome</keyword>
<dbReference type="SUPFAM" id="SSF56601">
    <property type="entry name" value="beta-lactamase/transpeptidase-like"/>
    <property type="match status" value="1"/>
</dbReference>
<protein>
    <recommendedName>
        <fullName evidence="2">beta-lactamase</fullName>
        <ecNumber evidence="2">3.5.2.6</ecNumber>
    </recommendedName>
</protein>
<dbReference type="Pfam" id="PF13354">
    <property type="entry name" value="Beta-lactamase2"/>
    <property type="match status" value="1"/>
</dbReference>
<sequence length="328" mass="36110">MALSDPFTGPRVDLEIVTPEDASTALPERRFAMASTFKIPLALSVLQLVDAGRISLEEKVVLDAYDVRPGTGVLTATLLEQLKEVSRDQIQVEYSLYQLLEKALNDSDNTATDYLLDRVVGGPSVVFAHMERLGLSEIRVARSCLEHLRDRCGIRCPMPSRSSESEMDMVDFVAMLEGRMEIQPLSVCCQADCNFDADPRDTTTPGAMTALLEKIWSREAGISDASTQLLLEIMGNCRTGLKRLRGRLPCYGTDVIEVQHKTGSLGGRANDVGFVHLPNGRAFAISCYTKGLANFKDQSTTGELYADRERVIADMARACYDFHLFASG</sequence>
<comment type="caution">
    <text evidence="6">The sequence shown here is derived from an EMBL/GenBank/DDBJ whole genome shotgun (WGS) entry which is preliminary data.</text>
</comment>